<organism evidence="1 2">
    <name type="scientific">Trichinella pseudospiralis</name>
    <name type="common">Parasitic roundworm</name>
    <dbReference type="NCBI Taxonomy" id="6337"/>
    <lineage>
        <taxon>Eukaryota</taxon>
        <taxon>Metazoa</taxon>
        <taxon>Ecdysozoa</taxon>
        <taxon>Nematoda</taxon>
        <taxon>Enoplea</taxon>
        <taxon>Dorylaimia</taxon>
        <taxon>Trichinellida</taxon>
        <taxon>Trichinellidae</taxon>
        <taxon>Trichinella</taxon>
    </lineage>
</organism>
<dbReference type="EMBL" id="JYDS01001818">
    <property type="protein sequence ID" value="KRY98304.1"/>
    <property type="molecule type" value="Genomic_DNA"/>
</dbReference>
<evidence type="ECO:0000313" key="1">
    <source>
        <dbReference type="EMBL" id="KRY98304.1"/>
    </source>
</evidence>
<dbReference type="Proteomes" id="UP000054805">
    <property type="component" value="Unassembled WGS sequence"/>
</dbReference>
<name>A0A0V1GJH6_TRIPS</name>
<keyword evidence="2" id="KW-1185">Reference proteome</keyword>
<evidence type="ECO:0000313" key="2">
    <source>
        <dbReference type="Proteomes" id="UP000054805"/>
    </source>
</evidence>
<protein>
    <submittedName>
        <fullName evidence="1">Uncharacterized protein</fullName>
    </submittedName>
</protein>
<sequence>MSLDTANSLSVRLQQANLHLVRLHAPQLKRRLFEYYGESNGGNFYALTGPDAARLYILAFGVKYTNGVQRLFDMIKTYFQIDKI</sequence>
<gene>
    <name evidence="1" type="ORF">T4B_8391</name>
</gene>
<proteinExistence type="predicted"/>
<dbReference type="AlphaFoldDB" id="A0A0V1GJH6"/>
<comment type="caution">
    <text evidence="1">The sequence shown here is derived from an EMBL/GenBank/DDBJ whole genome shotgun (WGS) entry which is preliminary data.</text>
</comment>
<reference evidence="1 2" key="1">
    <citation type="submission" date="2015-01" db="EMBL/GenBank/DDBJ databases">
        <title>Evolution of Trichinella species and genotypes.</title>
        <authorList>
            <person name="Korhonen P.K."/>
            <person name="Edoardo P."/>
            <person name="Giuseppe L.R."/>
            <person name="Gasser R.B."/>
        </authorList>
    </citation>
    <scope>NUCLEOTIDE SEQUENCE [LARGE SCALE GENOMIC DNA]</scope>
    <source>
        <strain evidence="1">ISS588</strain>
    </source>
</reference>
<accession>A0A0V1GJH6</accession>